<dbReference type="InterPro" id="IPR018499">
    <property type="entry name" value="Tetraspanin/Peripherin"/>
</dbReference>
<evidence type="ECO:0000313" key="6">
    <source>
        <dbReference type="EMBL" id="TDG96712.1"/>
    </source>
</evidence>
<dbReference type="AlphaFoldDB" id="A0A484C3Y9"/>
<dbReference type="Gene3D" id="1.10.1450.10">
    <property type="entry name" value="Tetraspanin"/>
    <property type="match status" value="1"/>
</dbReference>
<dbReference type="SUPFAM" id="SSF48652">
    <property type="entry name" value="Tetraspanin"/>
    <property type="match status" value="1"/>
</dbReference>
<keyword evidence="4 5" id="KW-0472">Membrane</keyword>
<comment type="subcellular location">
    <subcellularLocation>
        <location evidence="1">Membrane</location>
        <topology evidence="1">Multi-pass membrane protein</topology>
    </subcellularLocation>
</comment>
<evidence type="ECO:0000313" key="7">
    <source>
        <dbReference type="Proteomes" id="UP000295070"/>
    </source>
</evidence>
<accession>A0A484C3Y9</accession>
<reference evidence="6 7" key="1">
    <citation type="submission" date="2019-01" db="EMBL/GenBank/DDBJ databases">
        <title>A chromosome-scale genome assembly of the yellow perch, Perca flavescens.</title>
        <authorList>
            <person name="Feron R."/>
            <person name="Morvezen R."/>
            <person name="Bestin A."/>
            <person name="Haffray P."/>
            <person name="Klopp C."/>
            <person name="Zahm M."/>
            <person name="Cabau C."/>
            <person name="Roques C."/>
            <person name="Donnadieu C."/>
            <person name="Bouchez O."/>
            <person name="Christie M."/>
            <person name="Larson W."/>
            <person name="Guiguen Y."/>
        </authorList>
    </citation>
    <scope>NUCLEOTIDE SEQUENCE [LARGE SCALE GENOMIC DNA]</scope>
    <source>
        <strain evidence="6">YP-PL-M2</strain>
        <tissue evidence="6">Blood</tissue>
    </source>
</reference>
<evidence type="ECO:0000256" key="5">
    <source>
        <dbReference type="SAM" id="Phobius"/>
    </source>
</evidence>
<dbReference type="Pfam" id="PF00335">
    <property type="entry name" value="Tetraspanin"/>
    <property type="match status" value="1"/>
</dbReference>
<evidence type="ECO:0000256" key="4">
    <source>
        <dbReference type="ARBA" id="ARBA00023136"/>
    </source>
</evidence>
<evidence type="ECO:0000256" key="1">
    <source>
        <dbReference type="ARBA" id="ARBA00004141"/>
    </source>
</evidence>
<proteinExistence type="predicted"/>
<comment type="caution">
    <text evidence="6">The sequence shown here is derived from an EMBL/GenBank/DDBJ whole genome shotgun (WGS) entry which is preliminary data.</text>
</comment>
<sequence length="266" mass="29476">MGRVNVCLKRSYIIVSSLIAVGSALLLGAALFNHGYYYQNEEMEDSALTGIHAMYIISTIILALTIIGVYGACKEKKWALIAFAVGMILGSLFMIFIEIGGLAVRPEMAEGLKKHYLHMLPLNNASESFIDNMNDIQMHLQCCGLDQGYLDWGYQIPESCLCNEESTNPCVAAPRDSGLFEHMVNDQPIMIYNEPCIPFLIAHEIKNLHTACGIFLGITLFWILSVVLCIFILCQLSKKEDIPVVVYSPEAKAGNYTTLTDAAEYT</sequence>
<gene>
    <name evidence="6" type="ORF">EPR50_G00231960</name>
</gene>
<dbReference type="PANTHER" id="PTHR19282">
    <property type="entry name" value="TETRASPANIN"/>
    <property type="match status" value="1"/>
</dbReference>
<feature type="transmembrane region" description="Helical" evidence="5">
    <location>
        <begin position="208"/>
        <end position="233"/>
    </location>
</feature>
<evidence type="ECO:0000256" key="3">
    <source>
        <dbReference type="ARBA" id="ARBA00022989"/>
    </source>
</evidence>
<dbReference type="PANTHER" id="PTHR19282:SF544">
    <property type="entry name" value="TETRASPANIN"/>
    <property type="match status" value="1"/>
</dbReference>
<feature type="transmembrane region" description="Helical" evidence="5">
    <location>
        <begin position="52"/>
        <end position="73"/>
    </location>
</feature>
<keyword evidence="2 5" id="KW-0812">Transmembrane</keyword>
<keyword evidence="7" id="KW-1185">Reference proteome</keyword>
<dbReference type="GO" id="GO:0005886">
    <property type="term" value="C:plasma membrane"/>
    <property type="evidence" value="ECO:0007669"/>
    <property type="project" value="TreeGrafter"/>
</dbReference>
<feature type="transmembrane region" description="Helical" evidence="5">
    <location>
        <begin position="12"/>
        <end position="32"/>
    </location>
</feature>
<dbReference type="EMBL" id="SCKG01000023">
    <property type="protein sequence ID" value="TDG96712.1"/>
    <property type="molecule type" value="Genomic_DNA"/>
</dbReference>
<protein>
    <recommendedName>
        <fullName evidence="8">Tetraspanin</fullName>
    </recommendedName>
</protein>
<dbReference type="Proteomes" id="UP000295070">
    <property type="component" value="Chromosome 23"/>
</dbReference>
<organism evidence="6 7">
    <name type="scientific">Perca flavescens</name>
    <name type="common">American yellow perch</name>
    <name type="synonym">Morone flavescens</name>
    <dbReference type="NCBI Taxonomy" id="8167"/>
    <lineage>
        <taxon>Eukaryota</taxon>
        <taxon>Metazoa</taxon>
        <taxon>Chordata</taxon>
        <taxon>Craniata</taxon>
        <taxon>Vertebrata</taxon>
        <taxon>Euteleostomi</taxon>
        <taxon>Actinopterygii</taxon>
        <taxon>Neopterygii</taxon>
        <taxon>Teleostei</taxon>
        <taxon>Neoteleostei</taxon>
        <taxon>Acanthomorphata</taxon>
        <taxon>Eupercaria</taxon>
        <taxon>Perciformes</taxon>
        <taxon>Percoidei</taxon>
        <taxon>Percidae</taxon>
        <taxon>Percinae</taxon>
        <taxon>Perca</taxon>
    </lineage>
</organism>
<evidence type="ECO:0008006" key="8">
    <source>
        <dbReference type="Google" id="ProtNLM"/>
    </source>
</evidence>
<keyword evidence="3 5" id="KW-1133">Transmembrane helix</keyword>
<feature type="transmembrane region" description="Helical" evidence="5">
    <location>
        <begin position="80"/>
        <end position="104"/>
    </location>
</feature>
<name>A0A484C3Y9_PERFV</name>
<dbReference type="InterPro" id="IPR008952">
    <property type="entry name" value="Tetraspanin_EC2_sf"/>
</dbReference>
<dbReference type="STRING" id="8167.A0A484C3Y9"/>
<evidence type="ECO:0000256" key="2">
    <source>
        <dbReference type="ARBA" id="ARBA00022692"/>
    </source>
</evidence>